<proteinExistence type="predicted"/>
<protein>
    <submittedName>
        <fullName evidence="2">Uncharacterized protein</fullName>
    </submittedName>
</protein>
<dbReference type="Proteomes" id="UP000652761">
    <property type="component" value="Unassembled WGS sequence"/>
</dbReference>
<feature type="compositionally biased region" description="Low complexity" evidence="1">
    <location>
        <begin position="94"/>
        <end position="107"/>
    </location>
</feature>
<gene>
    <name evidence="2" type="ORF">Taro_048269</name>
</gene>
<dbReference type="EMBL" id="NMUH01006464">
    <property type="protein sequence ID" value="MQM15326.1"/>
    <property type="molecule type" value="Genomic_DNA"/>
</dbReference>
<sequence>MSRDVTSGRRSRPRHPKVLYFPHRRLWIMEYSCMVWCKPCRRRLILRQHSRHSWRLKVSPLWEDTWWFRMLDDYGKVLEVRKQRPQDQGLSETSAASPSSGSGSSASYRKTMKASSPSSSASTIWTPTLIPTSSDVDTNFSDLHALQSQISGSKLAHPLGRDRENPSSELCKDPSLEASIRRFKASSGNLLHQEGSWNIGEDFPNCGVVGDDTLAEEATETDSECGD</sequence>
<reference evidence="2" key="1">
    <citation type="submission" date="2017-07" db="EMBL/GenBank/DDBJ databases">
        <title>Taro Niue Genome Assembly and Annotation.</title>
        <authorList>
            <person name="Atibalentja N."/>
            <person name="Keating K."/>
            <person name="Fields C.J."/>
        </authorList>
    </citation>
    <scope>NUCLEOTIDE SEQUENCE</scope>
    <source>
        <strain evidence="2">Niue_2</strain>
        <tissue evidence="2">Leaf</tissue>
    </source>
</reference>
<dbReference type="AlphaFoldDB" id="A0A843X2J0"/>
<evidence type="ECO:0000313" key="3">
    <source>
        <dbReference type="Proteomes" id="UP000652761"/>
    </source>
</evidence>
<name>A0A843X2J0_COLES</name>
<evidence type="ECO:0000256" key="1">
    <source>
        <dbReference type="SAM" id="MobiDB-lite"/>
    </source>
</evidence>
<accession>A0A843X2J0</accession>
<comment type="caution">
    <text evidence="2">The sequence shown here is derived from an EMBL/GenBank/DDBJ whole genome shotgun (WGS) entry which is preliminary data.</text>
</comment>
<organism evidence="2 3">
    <name type="scientific">Colocasia esculenta</name>
    <name type="common">Wild taro</name>
    <name type="synonym">Arum esculentum</name>
    <dbReference type="NCBI Taxonomy" id="4460"/>
    <lineage>
        <taxon>Eukaryota</taxon>
        <taxon>Viridiplantae</taxon>
        <taxon>Streptophyta</taxon>
        <taxon>Embryophyta</taxon>
        <taxon>Tracheophyta</taxon>
        <taxon>Spermatophyta</taxon>
        <taxon>Magnoliopsida</taxon>
        <taxon>Liliopsida</taxon>
        <taxon>Araceae</taxon>
        <taxon>Aroideae</taxon>
        <taxon>Colocasieae</taxon>
        <taxon>Colocasia</taxon>
    </lineage>
</organism>
<feature type="region of interest" description="Disordered" evidence="1">
    <location>
        <begin position="83"/>
        <end position="127"/>
    </location>
</feature>
<keyword evidence="3" id="KW-1185">Reference proteome</keyword>
<evidence type="ECO:0000313" key="2">
    <source>
        <dbReference type="EMBL" id="MQM15326.1"/>
    </source>
</evidence>